<sequence>MNSTLGSSGSAGDEAPLVGGLDALTLRTINEQQLIILRQKELVSTLKERVEELEAQPWRADVKPLEAAHKADGRKGTLSYVSEMQLRRRVKTLEDENKKLSDLVDELRAEVSTISAQLYAQQLHTQSEKDVWKAKARNAEAKSVATAHLLEATDKRNQQLIHHLESSCAQWRSLATTTASHLDHANRRYARDQINSIEEDVHRYAVNRLRLARVAPSASLSLESETPEETRKMWSRSAQLPKFDPAPQVFQQQQQDIQTRERGDASVAVALRRSRTNMNKPPPALKTIEAVLSSAEIEDKTRTPLRR</sequence>
<comment type="caution">
    <text evidence="2">The sequence shown here is derived from an EMBL/GenBank/DDBJ whole genome shotgun (WGS) entry which is preliminary data.</text>
</comment>
<gene>
    <name evidence="2" type="ORF">CGC20_21730</name>
</gene>
<keyword evidence="1" id="KW-0175">Coiled coil</keyword>
<reference evidence="3" key="1">
    <citation type="submission" date="2019-02" db="EMBL/GenBank/DDBJ databases">
        <title>FDA dAtabase for Regulatory Grade micrObial Sequences (FDA-ARGOS): Supporting development and validation of Infectious Disease Dx tests.</title>
        <authorList>
            <person name="Duncan R."/>
            <person name="Fisher C."/>
            <person name="Tallon L."/>
            <person name="Sadzewicz L."/>
            <person name="Sengamalay N."/>
            <person name="Ott S."/>
            <person name="Godinez A."/>
            <person name="Nagaraj S."/>
            <person name="Vavikolanu K."/>
            <person name="Vyas G."/>
            <person name="Nadendla S."/>
            <person name="Aluvathingal J."/>
            <person name="Sichtig H."/>
        </authorList>
    </citation>
    <scope>NUCLEOTIDE SEQUENCE [LARGE SCALE GENOMIC DNA]</scope>
    <source>
        <strain evidence="3">FDAARGOS_360</strain>
    </source>
</reference>
<evidence type="ECO:0000256" key="1">
    <source>
        <dbReference type="SAM" id="Coils"/>
    </source>
</evidence>
<evidence type="ECO:0000313" key="3">
    <source>
        <dbReference type="Proteomes" id="UP000318821"/>
    </source>
</evidence>
<dbReference type="AlphaFoldDB" id="A0A504X4K2"/>
<protein>
    <submittedName>
        <fullName evidence="2">Uncharacterized protein</fullName>
    </submittedName>
</protein>
<organism evidence="2 3">
    <name type="scientific">Leishmania donovani</name>
    <dbReference type="NCBI Taxonomy" id="5661"/>
    <lineage>
        <taxon>Eukaryota</taxon>
        <taxon>Discoba</taxon>
        <taxon>Euglenozoa</taxon>
        <taxon>Kinetoplastea</taxon>
        <taxon>Metakinetoplastina</taxon>
        <taxon>Trypanosomatida</taxon>
        <taxon>Trypanosomatidae</taxon>
        <taxon>Leishmaniinae</taxon>
        <taxon>Leishmania</taxon>
    </lineage>
</organism>
<evidence type="ECO:0000313" key="2">
    <source>
        <dbReference type="EMBL" id="TPP43956.1"/>
    </source>
</evidence>
<dbReference type="VEuPathDB" id="TriTrypDB:LdCL_060005500"/>
<dbReference type="VEuPathDB" id="TriTrypDB:LdBPK_060060.1"/>
<dbReference type="EMBL" id="RHLD01000055">
    <property type="protein sequence ID" value="TPP43956.1"/>
    <property type="molecule type" value="Genomic_DNA"/>
</dbReference>
<name>A0A504X4K2_LEIDO</name>
<proteinExistence type="predicted"/>
<dbReference type="Proteomes" id="UP000318821">
    <property type="component" value="Unassembled WGS sequence"/>
</dbReference>
<feature type="coiled-coil region" evidence="1">
    <location>
        <begin position="83"/>
        <end position="117"/>
    </location>
</feature>
<accession>A0A504X4K2</accession>
<dbReference type="VEuPathDB" id="TriTrypDB:LDHU3_06.0090"/>